<protein>
    <submittedName>
        <fullName evidence="9">Zn-dependent oligopeptidase</fullName>
    </submittedName>
</protein>
<dbReference type="SUPFAM" id="SSF55486">
    <property type="entry name" value="Metalloproteases ('zincins'), catalytic domain"/>
    <property type="match status" value="1"/>
</dbReference>
<dbReference type="PANTHER" id="PTHR11804:SF84">
    <property type="entry name" value="SACCHAROLYSIN"/>
    <property type="match status" value="1"/>
</dbReference>
<gene>
    <name evidence="9" type="primary">thoP1</name>
    <name evidence="9" type="ORF">Asera_50520</name>
</gene>
<dbReference type="RefSeq" id="WP_030446336.1">
    <property type="nucleotide sequence ID" value="NZ_AP023354.1"/>
</dbReference>
<accession>A0A810L621</accession>
<evidence type="ECO:0000256" key="1">
    <source>
        <dbReference type="ARBA" id="ARBA00006040"/>
    </source>
</evidence>
<dbReference type="Proteomes" id="UP000680750">
    <property type="component" value="Chromosome"/>
</dbReference>
<keyword evidence="5 7" id="KW-0862">Zinc</keyword>
<dbReference type="GO" id="GO:0004222">
    <property type="term" value="F:metalloendopeptidase activity"/>
    <property type="evidence" value="ECO:0007669"/>
    <property type="project" value="InterPro"/>
</dbReference>
<evidence type="ECO:0000259" key="8">
    <source>
        <dbReference type="Pfam" id="PF01432"/>
    </source>
</evidence>
<evidence type="ECO:0000256" key="4">
    <source>
        <dbReference type="ARBA" id="ARBA00022801"/>
    </source>
</evidence>
<keyword evidence="6 7" id="KW-0482">Metalloprotease</keyword>
<dbReference type="InterPro" id="IPR001567">
    <property type="entry name" value="Pept_M3A_M3B_dom"/>
</dbReference>
<dbReference type="EMBL" id="AP023354">
    <property type="protein sequence ID" value="BCJ30944.1"/>
    <property type="molecule type" value="Genomic_DNA"/>
</dbReference>
<dbReference type="Pfam" id="PF01432">
    <property type="entry name" value="Peptidase_M3"/>
    <property type="match status" value="1"/>
</dbReference>
<dbReference type="PANTHER" id="PTHR11804">
    <property type="entry name" value="PROTEASE M3 THIMET OLIGOPEPTIDASE-RELATED"/>
    <property type="match status" value="1"/>
</dbReference>
<keyword evidence="2 7" id="KW-0645">Protease</keyword>
<comment type="similarity">
    <text evidence="1 7">Belongs to the peptidase M3 family.</text>
</comment>
<comment type="cofactor">
    <cofactor evidence="7">
        <name>Zn(2+)</name>
        <dbReference type="ChEBI" id="CHEBI:29105"/>
    </cofactor>
    <text evidence="7">Binds 1 zinc ion.</text>
</comment>
<dbReference type="OrthoDB" id="9773538at2"/>
<evidence type="ECO:0000313" key="9">
    <source>
        <dbReference type="EMBL" id="BCJ30944.1"/>
    </source>
</evidence>
<dbReference type="GO" id="GO:0006508">
    <property type="term" value="P:proteolysis"/>
    <property type="evidence" value="ECO:0007669"/>
    <property type="project" value="UniProtKB-KW"/>
</dbReference>
<evidence type="ECO:0000256" key="7">
    <source>
        <dbReference type="RuleBase" id="RU003435"/>
    </source>
</evidence>
<dbReference type="Gene3D" id="1.10.1370.40">
    <property type="match status" value="1"/>
</dbReference>
<dbReference type="GO" id="GO:0006518">
    <property type="term" value="P:peptide metabolic process"/>
    <property type="evidence" value="ECO:0007669"/>
    <property type="project" value="TreeGrafter"/>
</dbReference>
<dbReference type="CDD" id="cd06455">
    <property type="entry name" value="M3A_TOP"/>
    <property type="match status" value="1"/>
</dbReference>
<keyword evidence="10" id="KW-1185">Reference proteome</keyword>
<evidence type="ECO:0000256" key="2">
    <source>
        <dbReference type="ARBA" id="ARBA00022670"/>
    </source>
</evidence>
<dbReference type="InterPro" id="IPR024077">
    <property type="entry name" value="Neurolysin/TOP_dom2"/>
</dbReference>
<evidence type="ECO:0000313" key="10">
    <source>
        <dbReference type="Proteomes" id="UP000680750"/>
    </source>
</evidence>
<organism evidence="9 10">
    <name type="scientific">Actinocatenispora sera</name>
    <dbReference type="NCBI Taxonomy" id="390989"/>
    <lineage>
        <taxon>Bacteria</taxon>
        <taxon>Bacillati</taxon>
        <taxon>Actinomycetota</taxon>
        <taxon>Actinomycetes</taxon>
        <taxon>Micromonosporales</taxon>
        <taxon>Micromonosporaceae</taxon>
        <taxon>Actinocatenispora</taxon>
    </lineage>
</organism>
<evidence type="ECO:0000256" key="5">
    <source>
        <dbReference type="ARBA" id="ARBA00022833"/>
    </source>
</evidence>
<dbReference type="GO" id="GO:0046872">
    <property type="term" value="F:metal ion binding"/>
    <property type="evidence" value="ECO:0007669"/>
    <property type="project" value="UniProtKB-UniRule"/>
</dbReference>
<dbReference type="InterPro" id="IPR024079">
    <property type="entry name" value="MetalloPept_cat_dom_sf"/>
</dbReference>
<sequence length="648" mass="71939">MQTTTTPDPLPLPVPDADWTAFVQRRAADNLAAARAGVEQLAERAAGTGPATDDPAEVMARWNDIGTAIDNVAQLGELLAQTHPDEAVRTVAETCQQDADRLATEIGLDPRLYRVLAGVDADALDAAGRRVLERSLRDFRRAGVDQPEEVRDRLRALAERQVQLGQRFDKNIRDDVRSIRIAPERLAGLPADYRAAHPADADGLVTITTEYPDYQPFKTFATDAAARRALTVEFLNRAWPANDAVLTELLAVRAEQARLLGYADWADYDAEVKMVGSGSAIAGFIDRIVAEAQGPADRDRQVLLDRLRADDPAATGIDAADNAYYAEVVRRERFDVDATKVRRYFDFPAVRDGLLAVTGRLFGLRYREVTGAGGWHADVTSYDVYADERLLGRIHLDLHPRPGKFSHAAMFPLVSGIAGRQLPEGVLLCNFPRGLMEHSQVVTLFHEFGHLVHHVLAGRHDWGRFSGVATEWDFVEAPSQMLEEWAWDPQVLGSFARDETGESIPAELVARMRQANDFGKGYFARTQMFYSSLSYLLHHERVDDITAFSQQLQRRVDAFDPIDGTHFHAGFGHLVGYTSAYYTYMWSLVIAKDMFSAFDPGNLFDAEVAGRYRDQVLAAGGSDDAAVLVERFLGRPYTVDAFSAWLAR</sequence>
<dbReference type="Gene3D" id="1.10.1370.10">
    <property type="entry name" value="Neurolysin, domain 3"/>
    <property type="match status" value="1"/>
</dbReference>
<evidence type="ECO:0000256" key="6">
    <source>
        <dbReference type="ARBA" id="ARBA00023049"/>
    </source>
</evidence>
<keyword evidence="4 7" id="KW-0378">Hydrolase</keyword>
<dbReference type="KEGG" id="aser:Asera_50520"/>
<name>A0A810L621_9ACTN</name>
<dbReference type="Gene3D" id="3.40.390.10">
    <property type="entry name" value="Collagenase (Catalytic Domain)"/>
    <property type="match status" value="1"/>
</dbReference>
<dbReference type="InterPro" id="IPR045090">
    <property type="entry name" value="Pept_M3A_M3B"/>
</dbReference>
<proteinExistence type="inferred from homology"/>
<evidence type="ECO:0000256" key="3">
    <source>
        <dbReference type="ARBA" id="ARBA00022723"/>
    </source>
</evidence>
<reference evidence="9" key="1">
    <citation type="submission" date="2020-08" db="EMBL/GenBank/DDBJ databases">
        <title>Whole genome shotgun sequence of Actinocatenispora sera NBRC 101916.</title>
        <authorList>
            <person name="Komaki H."/>
            <person name="Tamura T."/>
        </authorList>
    </citation>
    <scope>NUCLEOTIDE SEQUENCE</scope>
    <source>
        <strain evidence="9">NBRC 101916</strain>
    </source>
</reference>
<keyword evidence="3 7" id="KW-0479">Metal-binding</keyword>
<feature type="domain" description="Peptidase M3A/M3B catalytic" evidence="8">
    <location>
        <begin position="222"/>
        <end position="643"/>
    </location>
</feature>
<dbReference type="AlphaFoldDB" id="A0A810L621"/>